<dbReference type="SMART" id="SM00471">
    <property type="entry name" value="HDc"/>
    <property type="match status" value="1"/>
</dbReference>
<dbReference type="Pfam" id="PF13487">
    <property type="entry name" value="HD_5"/>
    <property type="match status" value="1"/>
</dbReference>
<dbReference type="Gene3D" id="1.10.3210.10">
    <property type="entry name" value="Hypothetical protein af1432"/>
    <property type="match status" value="1"/>
</dbReference>
<keyword evidence="1" id="KW-0597">Phosphoprotein</keyword>
<evidence type="ECO:0000313" key="6">
    <source>
        <dbReference type="Proteomes" id="UP000254266"/>
    </source>
</evidence>
<proteinExistence type="predicted"/>
<dbReference type="Pfam" id="PF00072">
    <property type="entry name" value="Response_reg"/>
    <property type="match status" value="1"/>
</dbReference>
<dbReference type="AlphaFoldDB" id="A0A370D9K2"/>
<evidence type="ECO:0000259" key="3">
    <source>
        <dbReference type="PROSITE" id="PS50801"/>
    </source>
</evidence>
<feature type="modified residue" description="4-aspartylphosphate" evidence="1">
    <location>
        <position position="88"/>
    </location>
</feature>
<dbReference type="InterPro" id="IPR037522">
    <property type="entry name" value="HD_GYP_dom"/>
</dbReference>
<reference evidence="5 6" key="1">
    <citation type="journal article" date="2018" name="ISME J.">
        <title>Endosymbiont genomes yield clues of tubeworm success.</title>
        <authorList>
            <person name="Li Y."/>
            <person name="Liles M.R."/>
            <person name="Halanych K.M."/>
        </authorList>
    </citation>
    <scope>NUCLEOTIDE SEQUENCE [LARGE SCALE GENOMIC DNA]</scope>
    <source>
        <strain evidence="5">A1464</strain>
    </source>
</reference>
<dbReference type="InterPro" id="IPR003607">
    <property type="entry name" value="HD/PDEase_dom"/>
</dbReference>
<dbReference type="InterPro" id="IPR002645">
    <property type="entry name" value="STAS_dom"/>
</dbReference>
<evidence type="ECO:0000259" key="2">
    <source>
        <dbReference type="PROSITE" id="PS50110"/>
    </source>
</evidence>
<dbReference type="PROSITE" id="PS50110">
    <property type="entry name" value="RESPONSE_REGULATORY"/>
    <property type="match status" value="1"/>
</dbReference>
<evidence type="ECO:0000256" key="1">
    <source>
        <dbReference type="PROSITE-ProRule" id="PRU00169"/>
    </source>
</evidence>
<dbReference type="InterPro" id="IPR001789">
    <property type="entry name" value="Sig_transdc_resp-reg_receiver"/>
</dbReference>
<gene>
    <name evidence="5" type="ORF">DIZ80_15905</name>
</gene>
<dbReference type="SUPFAM" id="SSF109604">
    <property type="entry name" value="HD-domain/PDEase-like"/>
    <property type="match status" value="1"/>
</dbReference>
<comment type="caution">
    <text evidence="5">The sequence shown here is derived from an EMBL/GenBank/DDBJ whole genome shotgun (WGS) entry which is preliminary data.</text>
</comment>
<organism evidence="5 6">
    <name type="scientific">endosymbiont of Galathealinum brachiosum</name>
    <dbReference type="NCBI Taxonomy" id="2200906"/>
    <lineage>
        <taxon>Bacteria</taxon>
        <taxon>Pseudomonadati</taxon>
        <taxon>Pseudomonadota</taxon>
        <taxon>Gammaproteobacteria</taxon>
        <taxon>sulfur-oxidizing symbionts</taxon>
    </lineage>
</organism>
<feature type="domain" description="Response regulatory" evidence="2">
    <location>
        <begin position="33"/>
        <end position="157"/>
    </location>
</feature>
<dbReference type="Gene3D" id="3.40.50.2300">
    <property type="match status" value="1"/>
</dbReference>
<dbReference type="GO" id="GO:0008081">
    <property type="term" value="F:phosphoric diester hydrolase activity"/>
    <property type="evidence" value="ECO:0007669"/>
    <property type="project" value="UniProtKB-ARBA"/>
</dbReference>
<dbReference type="GO" id="GO:0000160">
    <property type="term" value="P:phosphorelay signal transduction system"/>
    <property type="evidence" value="ECO:0007669"/>
    <property type="project" value="InterPro"/>
</dbReference>
<sequence>MSDDIFEFIDDNEVTHQENNPDGDSTHSSSSWKILIADDEPSIHEITTLALKDIRYENKPITFLHAYTGKQAIEILKQNPDTALLLLDVVMETDDSGLAAVEVIRNQLNNQSVRIILRTGQPGSAPELDVIQKYDINDYKEKTELTSKKLFTTVYTALRSYNDIIRLEQSRQGLEKIINATADIFRQQSMEKLVSGVLMQVMSIIGIDESAFYGHSSSFIGHKNKQLDTNDANNMIIISGTGKFEDQINRPVNQTLTPDIIHHINIAYQEKHNVFTDDSCIVYLRNNSLIYIDGYKKLNKIEQSLLDIFSANVTVAFENVELNEEILETQKEVIFTLGSTTEFRSNETGNHIARVSEMSRKLAKLAGLPEEEAELIRLASPMHDVGKIGIPDNILLKPEKLTDDEFEVMKTHTTIGYDLLKHSSRPIFQAAATIAYQHQEKWDGSGYPQGLSGRDIHIFGRIISIVDVFDALSSSRCYKDAWSESDIKKYFSDQKNKHFDPELVDIFINNFESFADFRKELGDD</sequence>
<dbReference type="Pfam" id="PF11849">
    <property type="entry name" value="DUF3369"/>
    <property type="match status" value="1"/>
</dbReference>
<feature type="domain" description="STAS" evidence="3">
    <location>
        <begin position="1"/>
        <end position="161"/>
    </location>
</feature>
<dbReference type="PROSITE" id="PS51832">
    <property type="entry name" value="HD_GYP"/>
    <property type="match status" value="1"/>
</dbReference>
<feature type="domain" description="HD-GYP" evidence="4">
    <location>
        <begin position="326"/>
        <end position="523"/>
    </location>
</feature>
<dbReference type="PANTHER" id="PTHR45228">
    <property type="entry name" value="CYCLIC DI-GMP PHOSPHODIESTERASE TM_0186-RELATED"/>
    <property type="match status" value="1"/>
</dbReference>
<dbReference type="PANTHER" id="PTHR45228:SF9">
    <property type="entry name" value="3'3'-CGAMP-SPECIFIC PHOSPHODIESTERASE 2"/>
    <property type="match status" value="1"/>
</dbReference>
<dbReference type="SMART" id="SM00448">
    <property type="entry name" value="REC"/>
    <property type="match status" value="1"/>
</dbReference>
<dbReference type="InterPro" id="IPR052020">
    <property type="entry name" value="Cyclic_di-GMP/3'3'-cGAMP_PDE"/>
</dbReference>
<accession>A0A370D9K2</accession>
<dbReference type="InterPro" id="IPR011006">
    <property type="entry name" value="CheY-like_superfamily"/>
</dbReference>
<keyword evidence="6" id="KW-1185">Reference proteome</keyword>
<dbReference type="Proteomes" id="UP000254266">
    <property type="component" value="Unassembled WGS sequence"/>
</dbReference>
<protein>
    <submittedName>
        <fullName evidence="5">Metal-dependent phosphohydrolase</fullName>
    </submittedName>
</protein>
<dbReference type="CDD" id="cd00077">
    <property type="entry name" value="HDc"/>
    <property type="match status" value="1"/>
</dbReference>
<dbReference type="SUPFAM" id="SSF52172">
    <property type="entry name" value="CheY-like"/>
    <property type="match status" value="1"/>
</dbReference>
<dbReference type="InterPro" id="IPR021800">
    <property type="entry name" value="DUF3369"/>
</dbReference>
<name>A0A370D9K2_9GAMM</name>
<evidence type="ECO:0000259" key="4">
    <source>
        <dbReference type="PROSITE" id="PS51832"/>
    </source>
</evidence>
<dbReference type="PROSITE" id="PS50801">
    <property type="entry name" value="STAS"/>
    <property type="match status" value="1"/>
</dbReference>
<dbReference type="EMBL" id="QFXC01000013">
    <property type="protein sequence ID" value="RDH81559.1"/>
    <property type="molecule type" value="Genomic_DNA"/>
</dbReference>
<evidence type="ECO:0000313" key="5">
    <source>
        <dbReference type="EMBL" id="RDH81559.1"/>
    </source>
</evidence>